<proteinExistence type="predicted"/>
<dbReference type="EMBL" id="CDMZ01000127">
    <property type="protein sequence ID" value="CEM07419.1"/>
    <property type="molecule type" value="Genomic_DNA"/>
</dbReference>
<evidence type="ECO:0000313" key="2">
    <source>
        <dbReference type="EMBL" id="CEM07419.1"/>
    </source>
</evidence>
<dbReference type="AlphaFoldDB" id="A0A0G4F4T9"/>
<accession>A0A0G4F4T9</accession>
<evidence type="ECO:0000256" key="1">
    <source>
        <dbReference type="SAM" id="MobiDB-lite"/>
    </source>
</evidence>
<gene>
    <name evidence="2" type="ORF">Cvel_15229</name>
</gene>
<protein>
    <submittedName>
        <fullName evidence="2">Uncharacterized protein</fullName>
    </submittedName>
</protein>
<feature type="region of interest" description="Disordered" evidence="1">
    <location>
        <begin position="47"/>
        <end position="82"/>
    </location>
</feature>
<dbReference type="VEuPathDB" id="CryptoDB:Cvel_15229"/>
<reference evidence="2" key="1">
    <citation type="submission" date="2014-11" db="EMBL/GenBank/DDBJ databases">
        <authorList>
            <person name="Otto D Thomas"/>
            <person name="Naeem Raeece"/>
        </authorList>
    </citation>
    <scope>NUCLEOTIDE SEQUENCE</scope>
</reference>
<sequence length="82" mass="9093">MRGGQGGIGANWGTAGGLHRNLFWDVLMCNWKSFELGAHPENEGAFAAHSKAMRRGMLGAPDDEEEESGERERDGEREKFNE</sequence>
<feature type="compositionally biased region" description="Basic and acidic residues" evidence="1">
    <location>
        <begin position="70"/>
        <end position="82"/>
    </location>
</feature>
<name>A0A0G4F4T9_9ALVE</name>
<organism evidence="2">
    <name type="scientific">Chromera velia CCMP2878</name>
    <dbReference type="NCBI Taxonomy" id="1169474"/>
    <lineage>
        <taxon>Eukaryota</taxon>
        <taxon>Sar</taxon>
        <taxon>Alveolata</taxon>
        <taxon>Colpodellida</taxon>
        <taxon>Chromeraceae</taxon>
        <taxon>Chromera</taxon>
    </lineage>
</organism>